<keyword evidence="3" id="KW-1185">Reference proteome</keyword>
<protein>
    <submittedName>
        <fullName evidence="2">Nucleoside recognition domain-containing protein</fullName>
    </submittedName>
</protein>
<accession>A0ABS7CL73</accession>
<reference evidence="2 3" key="1">
    <citation type="submission" date="2021-07" db="EMBL/GenBank/DDBJ databases">
        <title>Paenibacillus radiodurans sp. nov., isolated from the southeastern edge of Tengger Desert.</title>
        <authorList>
            <person name="Zhang G."/>
        </authorList>
    </citation>
    <scope>NUCLEOTIDE SEQUENCE [LARGE SCALE GENOMIC DNA]</scope>
    <source>
        <strain evidence="2 3">CCM 7311</strain>
    </source>
</reference>
<keyword evidence="1" id="KW-1133">Transmembrane helix</keyword>
<comment type="caution">
    <text evidence="2">The sequence shown here is derived from an EMBL/GenBank/DDBJ whole genome shotgun (WGS) entry which is preliminary data.</text>
</comment>
<dbReference type="EMBL" id="JAHZIK010003186">
    <property type="protein sequence ID" value="MBW7461696.1"/>
    <property type="molecule type" value="Genomic_DNA"/>
</dbReference>
<proteinExistence type="predicted"/>
<sequence>MKRTLLIAFLSILLVGAIIYRPDDAFQASLQGLTIWWNIVFPGLLPFLALLELMLAFGGVHFLGTLLNPLMRRLFRLPG</sequence>
<dbReference type="Proteomes" id="UP001519887">
    <property type="component" value="Unassembled WGS sequence"/>
</dbReference>
<feature type="non-terminal residue" evidence="2">
    <location>
        <position position="79"/>
    </location>
</feature>
<evidence type="ECO:0000256" key="1">
    <source>
        <dbReference type="SAM" id="Phobius"/>
    </source>
</evidence>
<keyword evidence="1" id="KW-0472">Membrane</keyword>
<evidence type="ECO:0000313" key="2">
    <source>
        <dbReference type="EMBL" id="MBW7461696.1"/>
    </source>
</evidence>
<keyword evidence="1" id="KW-0812">Transmembrane</keyword>
<evidence type="ECO:0000313" key="3">
    <source>
        <dbReference type="Proteomes" id="UP001519887"/>
    </source>
</evidence>
<gene>
    <name evidence="2" type="ORF">K0U00_47350</name>
</gene>
<organism evidence="2 3">
    <name type="scientific">Paenibacillus sepulcri</name>
    <dbReference type="NCBI Taxonomy" id="359917"/>
    <lineage>
        <taxon>Bacteria</taxon>
        <taxon>Bacillati</taxon>
        <taxon>Bacillota</taxon>
        <taxon>Bacilli</taxon>
        <taxon>Bacillales</taxon>
        <taxon>Paenibacillaceae</taxon>
        <taxon>Paenibacillus</taxon>
    </lineage>
</organism>
<name>A0ABS7CL73_9BACL</name>
<feature type="transmembrane region" description="Helical" evidence="1">
    <location>
        <begin position="43"/>
        <end position="67"/>
    </location>
</feature>